<proteinExistence type="predicted"/>
<organism evidence="1 2">
    <name type="scientific">Penicillium camemberti (strain FM 013)</name>
    <dbReference type="NCBI Taxonomy" id="1429867"/>
    <lineage>
        <taxon>Eukaryota</taxon>
        <taxon>Fungi</taxon>
        <taxon>Dikarya</taxon>
        <taxon>Ascomycota</taxon>
        <taxon>Pezizomycotina</taxon>
        <taxon>Eurotiomycetes</taxon>
        <taxon>Eurotiomycetidae</taxon>
        <taxon>Eurotiales</taxon>
        <taxon>Aspergillaceae</taxon>
        <taxon>Penicillium</taxon>
    </lineage>
</organism>
<evidence type="ECO:0000313" key="1">
    <source>
        <dbReference type="EMBL" id="CRL18128.1"/>
    </source>
</evidence>
<protein>
    <submittedName>
        <fullName evidence="1">Str. FM013</fullName>
    </submittedName>
</protein>
<dbReference type="AlphaFoldDB" id="A0A0G4NVL7"/>
<gene>
    <name evidence="1" type="ORF">PCAMFM013_S001g001088</name>
</gene>
<name>A0A0G4NVL7_PENC3</name>
<accession>A0A0G4NVL7</accession>
<sequence length="385" mass="45184">MLRTGHATCNLCGSKIHSFAATQISEIIYRDKPQDLNIFSPHNSWICGRPADLEDIHFDEIWTWSCTFRAGKLFLRARQGVTFHLSGVGEFRPAQQISLPRNENEMILWNHRSHSQQASPIPNFVSRVEYPKAFPMHERCWQLMTRILDVDVIKQNMDSFVPAMFNPKFLTHSRRWSDRILMAPEVKAVLGCTSTLPPRFHPTTQVFRSKDSWNPSRMKRGFLGTDPLNDSYIKDVIAKYTAKYTSQREKGCEPMSQHSIPTHTMFRRSQVTFKTRNVFLPTELILNIADHLKHHKDIRALLSAFPHWYPMIPESYWRSRFIEDNHLESNHFPAADALDWQHVYLHSDRLPRPSFGWRNRQHILSQLEGVKERFLQRLKQKGIQE</sequence>
<keyword evidence="2" id="KW-1185">Reference proteome</keyword>
<dbReference type="EMBL" id="HG793134">
    <property type="protein sequence ID" value="CRL18128.1"/>
    <property type="molecule type" value="Genomic_DNA"/>
</dbReference>
<evidence type="ECO:0000313" key="2">
    <source>
        <dbReference type="Proteomes" id="UP000053732"/>
    </source>
</evidence>
<reference evidence="1 2" key="1">
    <citation type="journal article" date="2014" name="Nat. Commun.">
        <title>Multiple recent horizontal transfers of a large genomic region in cheese making fungi.</title>
        <authorList>
            <person name="Cheeseman K."/>
            <person name="Ropars J."/>
            <person name="Renault P."/>
            <person name="Dupont J."/>
            <person name="Gouzy J."/>
            <person name="Branca A."/>
            <person name="Abraham A.L."/>
            <person name="Ceppi M."/>
            <person name="Conseiller E."/>
            <person name="Debuchy R."/>
            <person name="Malagnac F."/>
            <person name="Goarin A."/>
            <person name="Silar P."/>
            <person name="Lacoste S."/>
            <person name="Sallet E."/>
            <person name="Bensimon A."/>
            <person name="Giraud T."/>
            <person name="Brygoo Y."/>
        </authorList>
    </citation>
    <scope>NUCLEOTIDE SEQUENCE [LARGE SCALE GENOMIC DNA]</scope>
    <source>
        <strain evidence="2">FM 013</strain>
    </source>
</reference>
<dbReference type="Proteomes" id="UP000053732">
    <property type="component" value="Unassembled WGS sequence"/>
</dbReference>